<reference evidence="2 3" key="1">
    <citation type="submission" date="2019-12" db="EMBL/GenBank/DDBJ databases">
        <title>Mucilaginibacter sp. HME9299 genome sequencing and assembly.</title>
        <authorList>
            <person name="Kang H."/>
            <person name="Kim H."/>
            <person name="Joh K."/>
        </authorList>
    </citation>
    <scope>NUCLEOTIDE SEQUENCE [LARGE SCALE GENOMIC DNA]</scope>
    <source>
        <strain evidence="2 3">HME9299</strain>
    </source>
</reference>
<evidence type="ECO:0000313" key="3">
    <source>
        <dbReference type="Proteomes" id="UP000434850"/>
    </source>
</evidence>
<gene>
    <name evidence="2" type="ORF">GO816_10970</name>
</gene>
<organism evidence="2 3">
    <name type="scientific">Mucilaginibacter aquatilis</name>
    <dbReference type="NCBI Taxonomy" id="1517760"/>
    <lineage>
        <taxon>Bacteria</taxon>
        <taxon>Pseudomonadati</taxon>
        <taxon>Bacteroidota</taxon>
        <taxon>Sphingobacteriia</taxon>
        <taxon>Sphingobacteriales</taxon>
        <taxon>Sphingobacteriaceae</taxon>
        <taxon>Mucilaginibacter</taxon>
    </lineage>
</organism>
<dbReference type="InterPro" id="IPR011250">
    <property type="entry name" value="OMP/PagP_B-barrel"/>
</dbReference>
<keyword evidence="3" id="KW-1185">Reference proteome</keyword>
<dbReference type="RefSeq" id="WP_157541975.1">
    <property type="nucleotide sequence ID" value="NZ_WQLA01000004.1"/>
</dbReference>
<dbReference type="AlphaFoldDB" id="A0A6I4IDI4"/>
<dbReference type="Pfam" id="PF19573">
    <property type="entry name" value="DUF6089"/>
    <property type="match status" value="1"/>
</dbReference>
<evidence type="ECO:0000259" key="1">
    <source>
        <dbReference type="Pfam" id="PF19573"/>
    </source>
</evidence>
<feature type="domain" description="DUF6089" evidence="1">
    <location>
        <begin position="15"/>
        <end position="208"/>
    </location>
</feature>
<dbReference type="SUPFAM" id="SSF56925">
    <property type="entry name" value="OMPA-like"/>
    <property type="match status" value="1"/>
</dbReference>
<dbReference type="EMBL" id="WQLA01000004">
    <property type="protein sequence ID" value="MVN91646.1"/>
    <property type="molecule type" value="Genomic_DNA"/>
</dbReference>
<name>A0A6I4IDI4_9SPHI</name>
<comment type="caution">
    <text evidence="2">The sequence shown here is derived from an EMBL/GenBank/DDBJ whole genome shotgun (WGS) entry which is preliminary data.</text>
</comment>
<dbReference type="Gene3D" id="2.40.160.20">
    <property type="match status" value="1"/>
</dbReference>
<protein>
    <submittedName>
        <fullName evidence="2">Outer membrane beta-barrel protein</fullName>
    </submittedName>
</protein>
<evidence type="ECO:0000313" key="2">
    <source>
        <dbReference type="EMBL" id="MVN91646.1"/>
    </source>
</evidence>
<dbReference type="InterPro" id="IPR045743">
    <property type="entry name" value="DUF6089"/>
</dbReference>
<accession>A0A6I4IDI4</accession>
<sequence>MGIRRPQLLNLFMPRLLTIILLFICFTTARAQKWEFGVLAGGSGYMGDLNQRNPLQVSGVAAGLFARYNFSGYAAARLSITKAQIEGADSTSRFKQQRDRNLSFFTPLTEVALIGELNFMEYLPGAGYNSFTPYIFLGLASANYNPQANYNGQSYELRSLRTEQQRVPYKNSTLAVPFGAGVKYNILGKLSLTGEVGYRTAYTDRLDDVSGLYAPKSSFTDPIARALSDRSGERNGIYIGDAGTQRGDTRKHDTYMFFQISLSYTFLSQKCYY</sequence>
<dbReference type="Proteomes" id="UP000434850">
    <property type="component" value="Unassembled WGS sequence"/>
</dbReference>
<proteinExistence type="predicted"/>
<dbReference type="OrthoDB" id="654178at2"/>